<dbReference type="EMBL" id="CAJJDO010000200">
    <property type="protein sequence ID" value="CAD8214216.1"/>
    <property type="molecule type" value="Genomic_DNA"/>
</dbReference>
<accession>A0A8S1YHR1</accession>
<proteinExistence type="predicted"/>
<comment type="caution">
    <text evidence="1">The sequence shown here is derived from an EMBL/GenBank/DDBJ whole genome shotgun (WGS) entry which is preliminary data.</text>
</comment>
<evidence type="ECO:0000313" key="1">
    <source>
        <dbReference type="EMBL" id="CAD8214216.1"/>
    </source>
</evidence>
<name>A0A8S1YHR1_9CILI</name>
<dbReference type="Proteomes" id="UP000689195">
    <property type="component" value="Unassembled WGS sequence"/>
</dbReference>
<organism evidence="1 2">
    <name type="scientific">Paramecium pentaurelia</name>
    <dbReference type="NCBI Taxonomy" id="43138"/>
    <lineage>
        <taxon>Eukaryota</taxon>
        <taxon>Sar</taxon>
        <taxon>Alveolata</taxon>
        <taxon>Ciliophora</taxon>
        <taxon>Intramacronucleata</taxon>
        <taxon>Oligohymenophorea</taxon>
        <taxon>Peniculida</taxon>
        <taxon>Parameciidae</taxon>
        <taxon>Paramecium</taxon>
    </lineage>
</organism>
<dbReference type="AlphaFoldDB" id="A0A8S1YHR1"/>
<evidence type="ECO:0000313" key="2">
    <source>
        <dbReference type="Proteomes" id="UP000689195"/>
    </source>
</evidence>
<keyword evidence="2" id="KW-1185">Reference proteome</keyword>
<reference evidence="1" key="1">
    <citation type="submission" date="2021-01" db="EMBL/GenBank/DDBJ databases">
        <authorList>
            <consortium name="Genoscope - CEA"/>
            <person name="William W."/>
        </authorList>
    </citation>
    <scope>NUCLEOTIDE SEQUENCE</scope>
</reference>
<protein>
    <submittedName>
        <fullName evidence="1">Uncharacterized protein</fullName>
    </submittedName>
</protein>
<sequence length="98" mass="11602">MNNNNEQIIKKRDIYPHKSGLESYVLFPYQYINQKCILISKNGEYANKEKQTRGFLTEQSIHFGISSLQGIMSNHGEYLVTWIINKSKQIQIRRFTEF</sequence>
<gene>
    <name evidence="1" type="ORF">PPENT_87.1.T2000010</name>
</gene>